<dbReference type="AlphaFoldDB" id="A0A944CBY5"/>
<gene>
    <name evidence="1" type="ORF">DYI23_08470</name>
</gene>
<dbReference type="EMBL" id="QTKU01000002">
    <property type="protein sequence ID" value="MBS8260248.1"/>
    <property type="molecule type" value="Genomic_DNA"/>
</dbReference>
<protein>
    <submittedName>
        <fullName evidence="1">Uncharacterized protein</fullName>
    </submittedName>
</protein>
<evidence type="ECO:0000313" key="2">
    <source>
        <dbReference type="Proteomes" id="UP000705379"/>
    </source>
</evidence>
<organism evidence="1 2">
    <name type="scientific">Roseibium polysiphoniae</name>
    <dbReference type="NCBI Taxonomy" id="2571221"/>
    <lineage>
        <taxon>Bacteria</taxon>
        <taxon>Pseudomonadati</taxon>
        <taxon>Pseudomonadota</taxon>
        <taxon>Alphaproteobacteria</taxon>
        <taxon>Hyphomicrobiales</taxon>
        <taxon>Stappiaceae</taxon>
        <taxon>Roseibium</taxon>
    </lineage>
</organism>
<name>A0A944CBY5_9HYPH</name>
<dbReference type="Proteomes" id="UP000705379">
    <property type="component" value="Unassembled WGS sequence"/>
</dbReference>
<evidence type="ECO:0000313" key="1">
    <source>
        <dbReference type="EMBL" id="MBS8260248.1"/>
    </source>
</evidence>
<reference evidence="1" key="1">
    <citation type="submission" date="2018-08" db="EMBL/GenBank/DDBJ databases">
        <authorList>
            <person name="Jin W."/>
            <person name="Wang H."/>
            <person name="Yang Y."/>
            <person name="Li M."/>
            <person name="Liu J."/>
        </authorList>
    </citation>
    <scope>NUCLEOTIDE SEQUENCE</scope>
    <source>
        <strain evidence="1">AESS21</strain>
    </source>
</reference>
<accession>A0A944CBY5</accession>
<proteinExistence type="predicted"/>
<reference evidence="1" key="2">
    <citation type="journal article" date="2021" name="Microorganisms">
        <title>Bacterial Dimethylsulfoniopropionate Biosynthesis in the East China Sea.</title>
        <authorList>
            <person name="Liu J."/>
            <person name="Zhang Y."/>
            <person name="Liu J."/>
            <person name="Zhong H."/>
            <person name="Williams B.T."/>
            <person name="Zheng Y."/>
            <person name="Curson A.R.J."/>
            <person name="Sun C."/>
            <person name="Sun H."/>
            <person name="Song D."/>
            <person name="Wagner Mackenzie B."/>
            <person name="Bermejo Martinez A."/>
            <person name="Todd J.D."/>
            <person name="Zhang X.H."/>
        </authorList>
    </citation>
    <scope>NUCLEOTIDE SEQUENCE</scope>
    <source>
        <strain evidence="1">AESS21</strain>
    </source>
</reference>
<dbReference type="RefSeq" id="WP_213215835.1">
    <property type="nucleotide sequence ID" value="NZ_QTKU01000002.1"/>
</dbReference>
<comment type="caution">
    <text evidence="1">The sequence shown here is derived from an EMBL/GenBank/DDBJ whole genome shotgun (WGS) entry which is preliminary data.</text>
</comment>
<sequence length="95" mass="10872">MNESAEFIEQTVAKLVALYDQPFGGTGKKGGRYRIPAKLVRDIAGRRRLYEDDVKELTRAMLEKGYVLIDMDSFFVVTSANTFVNYRRANEDCLE</sequence>